<dbReference type="GO" id="GO:0061710">
    <property type="term" value="F:L-threonylcarbamoyladenylate synthase"/>
    <property type="evidence" value="ECO:0007669"/>
    <property type="project" value="UniProtKB-EC"/>
</dbReference>
<evidence type="ECO:0000256" key="9">
    <source>
        <dbReference type="ARBA" id="ARBA00022741"/>
    </source>
</evidence>
<accession>A0A139SQB3</accession>
<evidence type="ECO:0000313" key="17">
    <source>
        <dbReference type="Proteomes" id="UP000071392"/>
    </source>
</evidence>
<name>A0A139SQB3_9BACT</name>
<feature type="binding site" evidence="14">
    <location>
        <position position="125"/>
    </location>
    <ligand>
        <name>L-threonine</name>
        <dbReference type="ChEBI" id="CHEBI:57926"/>
    </ligand>
</feature>
<feature type="binding site" evidence="14">
    <location>
        <position position="63"/>
    </location>
    <ligand>
        <name>ATP</name>
        <dbReference type="ChEBI" id="CHEBI:30616"/>
    </ligand>
</feature>
<dbReference type="Gene3D" id="3.90.870.10">
    <property type="entry name" value="DHBP synthase"/>
    <property type="match status" value="1"/>
</dbReference>
<dbReference type="Pfam" id="PF01300">
    <property type="entry name" value="Sua5_yciO_yrdC"/>
    <property type="match status" value="1"/>
</dbReference>
<dbReference type="GO" id="GO:0005737">
    <property type="term" value="C:cytoplasm"/>
    <property type="evidence" value="ECO:0007669"/>
    <property type="project" value="UniProtKB-SubCell"/>
</dbReference>
<dbReference type="GO" id="GO:0000049">
    <property type="term" value="F:tRNA binding"/>
    <property type="evidence" value="ECO:0007669"/>
    <property type="project" value="TreeGrafter"/>
</dbReference>
<protein>
    <recommendedName>
        <fullName evidence="4 13">Threonylcarbamoyl-AMP synthase</fullName>
        <shortName evidence="13">TC-AMP synthase</shortName>
        <ecNumber evidence="3 13">2.7.7.87</ecNumber>
    </recommendedName>
    <alternativeName>
        <fullName evidence="11 13">L-threonylcarbamoyladenylate synthase</fullName>
    </alternativeName>
</protein>
<evidence type="ECO:0000256" key="12">
    <source>
        <dbReference type="ARBA" id="ARBA00048366"/>
    </source>
</evidence>
<dbReference type="Gene3D" id="3.40.50.11030">
    <property type="entry name" value="Threonylcarbamoyl-AMP synthase, C-terminal domain"/>
    <property type="match status" value="1"/>
</dbReference>
<keyword evidence="10 13" id="KW-0067">ATP-binding</keyword>
<dbReference type="GO" id="GO:0005524">
    <property type="term" value="F:ATP binding"/>
    <property type="evidence" value="ECO:0007669"/>
    <property type="project" value="UniProtKB-UniRule"/>
</dbReference>
<keyword evidence="7 13" id="KW-0819">tRNA processing</keyword>
<feature type="domain" description="YrdC-like" evidence="15">
    <location>
        <begin position="18"/>
        <end position="204"/>
    </location>
</feature>
<dbReference type="InterPro" id="IPR006070">
    <property type="entry name" value="Sua5-like_dom"/>
</dbReference>
<dbReference type="OrthoDB" id="9814580at2"/>
<dbReference type="PIRSF" id="PIRSF004930">
    <property type="entry name" value="Tln_factor_SUA5"/>
    <property type="match status" value="1"/>
</dbReference>
<keyword evidence="9 13" id="KW-0547">Nucleotide-binding</keyword>
<dbReference type="SUPFAM" id="SSF55821">
    <property type="entry name" value="YrdC/RibB"/>
    <property type="match status" value="1"/>
</dbReference>
<evidence type="ECO:0000256" key="8">
    <source>
        <dbReference type="ARBA" id="ARBA00022695"/>
    </source>
</evidence>
<evidence type="ECO:0000256" key="5">
    <source>
        <dbReference type="ARBA" id="ARBA00022490"/>
    </source>
</evidence>
<dbReference type="GO" id="GO:0008033">
    <property type="term" value="P:tRNA processing"/>
    <property type="evidence" value="ECO:0007669"/>
    <property type="project" value="UniProtKB-KW"/>
</dbReference>
<dbReference type="PANTHER" id="PTHR17490">
    <property type="entry name" value="SUA5"/>
    <property type="match status" value="1"/>
</dbReference>
<feature type="binding site" evidence="14">
    <location>
        <position position="40"/>
    </location>
    <ligand>
        <name>L-threonine</name>
        <dbReference type="ChEBI" id="CHEBI:57926"/>
    </ligand>
</feature>
<evidence type="ECO:0000256" key="6">
    <source>
        <dbReference type="ARBA" id="ARBA00022679"/>
    </source>
</evidence>
<feature type="binding site" evidence="14">
    <location>
        <position position="185"/>
    </location>
    <ligand>
        <name>L-threonine</name>
        <dbReference type="ChEBI" id="CHEBI:57926"/>
    </ligand>
</feature>
<sequence>MPRSPTHAPRTRIYRPTPRNLARLARLLQAGELVAVPSETVYGLAAHALDASACEKIFAAKARPKTDPLIVHICELAQLTTLAHAGPLAQKLAAAFWPGPLTLVLPKRPAVPAIVTAGRDSVAVRMPQHPLFLALLSACAVPLAAPSANPFGYVSPTRAAHVKAGLGGKIFAILDGGPCAIGLESTILDARNEQQLRILRPGAISAAELSQVAAVRVEDFSQTPNSNEVDESPKIAPGLLSRHYSPRARVVLYEKIPPRLASAAQPDEALLYFQKPPADWPRTDAHRAWLTDNNDQAEAARALFATLRTLDAQGFKTIHAELAPEGPLSTAINDRLRRAAASAQ</sequence>
<dbReference type="Proteomes" id="UP000071392">
    <property type="component" value="Unassembled WGS sequence"/>
</dbReference>
<proteinExistence type="inferred from homology"/>
<evidence type="ECO:0000256" key="7">
    <source>
        <dbReference type="ARBA" id="ARBA00022694"/>
    </source>
</evidence>
<dbReference type="EC" id="2.7.7.87" evidence="3 13"/>
<dbReference type="PANTHER" id="PTHR17490:SF16">
    <property type="entry name" value="THREONYLCARBAMOYL-AMP SYNTHASE"/>
    <property type="match status" value="1"/>
</dbReference>
<evidence type="ECO:0000256" key="2">
    <source>
        <dbReference type="ARBA" id="ARBA00007663"/>
    </source>
</evidence>
<feature type="binding site" evidence="14">
    <location>
        <position position="145"/>
    </location>
    <ligand>
        <name>L-threonine</name>
        <dbReference type="ChEBI" id="CHEBI:57926"/>
    </ligand>
</feature>
<dbReference type="Pfam" id="PF03481">
    <property type="entry name" value="Sua5_C"/>
    <property type="match status" value="1"/>
</dbReference>
<organism evidence="16 17">
    <name type="scientific">Cephaloticoccus capnophilus</name>
    <dbReference type="NCBI Taxonomy" id="1548208"/>
    <lineage>
        <taxon>Bacteria</taxon>
        <taxon>Pseudomonadati</taxon>
        <taxon>Verrucomicrobiota</taxon>
        <taxon>Opitutia</taxon>
        <taxon>Opitutales</taxon>
        <taxon>Opitutaceae</taxon>
        <taxon>Cephaloticoccus</taxon>
    </lineage>
</organism>
<dbReference type="InterPro" id="IPR050156">
    <property type="entry name" value="TC-AMP_synthase_SUA5"/>
</dbReference>
<feature type="binding site" evidence="14">
    <location>
        <position position="155"/>
    </location>
    <ligand>
        <name>ATP</name>
        <dbReference type="ChEBI" id="CHEBI:30616"/>
    </ligand>
</feature>
<evidence type="ECO:0000259" key="15">
    <source>
        <dbReference type="PROSITE" id="PS51163"/>
    </source>
</evidence>
<dbReference type="NCBIfam" id="TIGR00057">
    <property type="entry name" value="L-threonylcarbamoyladenylate synthase"/>
    <property type="match status" value="1"/>
</dbReference>
<evidence type="ECO:0000256" key="11">
    <source>
        <dbReference type="ARBA" id="ARBA00029774"/>
    </source>
</evidence>
<dbReference type="EMBL" id="LSZP01000020">
    <property type="protein sequence ID" value="KXU36728.1"/>
    <property type="molecule type" value="Genomic_DNA"/>
</dbReference>
<evidence type="ECO:0000313" key="16">
    <source>
        <dbReference type="EMBL" id="KXU36728.1"/>
    </source>
</evidence>
<evidence type="ECO:0000256" key="4">
    <source>
        <dbReference type="ARBA" id="ARBA00015492"/>
    </source>
</evidence>
<evidence type="ECO:0000256" key="3">
    <source>
        <dbReference type="ARBA" id="ARBA00012584"/>
    </source>
</evidence>
<feature type="binding site" evidence="14">
    <location>
        <position position="200"/>
    </location>
    <ligand>
        <name>ATP</name>
        <dbReference type="ChEBI" id="CHEBI:30616"/>
    </ligand>
</feature>
<dbReference type="RefSeq" id="WP_068711192.1">
    <property type="nucleotide sequence ID" value="NZ_LSZP01000020.1"/>
</dbReference>
<dbReference type="AlphaFoldDB" id="A0A139SQB3"/>
<comment type="catalytic activity">
    <reaction evidence="12 13">
        <text>L-threonine + hydrogencarbonate + ATP = L-threonylcarbamoyladenylate + diphosphate + H2O</text>
        <dbReference type="Rhea" id="RHEA:36407"/>
        <dbReference type="ChEBI" id="CHEBI:15377"/>
        <dbReference type="ChEBI" id="CHEBI:17544"/>
        <dbReference type="ChEBI" id="CHEBI:30616"/>
        <dbReference type="ChEBI" id="CHEBI:33019"/>
        <dbReference type="ChEBI" id="CHEBI:57926"/>
        <dbReference type="ChEBI" id="CHEBI:73682"/>
        <dbReference type="EC" id="2.7.7.87"/>
    </reaction>
</comment>
<keyword evidence="5 13" id="KW-0963">Cytoplasm</keyword>
<evidence type="ECO:0000256" key="10">
    <source>
        <dbReference type="ARBA" id="ARBA00022840"/>
    </source>
</evidence>
<dbReference type="InterPro" id="IPR010923">
    <property type="entry name" value="T(6)A37_SUA5"/>
</dbReference>
<feature type="binding site" evidence="14">
    <location>
        <position position="147"/>
    </location>
    <ligand>
        <name>ATP</name>
        <dbReference type="ChEBI" id="CHEBI:30616"/>
    </ligand>
</feature>
<dbReference type="GO" id="GO:0003725">
    <property type="term" value="F:double-stranded RNA binding"/>
    <property type="evidence" value="ECO:0007669"/>
    <property type="project" value="UniProtKB-UniRule"/>
</dbReference>
<keyword evidence="17" id="KW-1185">Reference proteome</keyword>
<comment type="similarity">
    <text evidence="2 13">Belongs to the SUA5 family.</text>
</comment>
<dbReference type="FunFam" id="3.90.870.10:FF:000009">
    <property type="entry name" value="Threonylcarbamoyl-AMP synthase, putative"/>
    <property type="match status" value="1"/>
</dbReference>
<feature type="binding site" evidence="14">
    <location>
        <position position="72"/>
    </location>
    <ligand>
        <name>L-threonine</name>
        <dbReference type="ChEBI" id="CHEBI:57926"/>
    </ligand>
</feature>
<dbReference type="InterPro" id="IPR005145">
    <property type="entry name" value="Sua5_C"/>
</dbReference>
<dbReference type="STRING" id="1548208.AXK12_02940"/>
<comment type="function">
    <text evidence="13">Required for the formation of a threonylcarbamoyl group on adenosine at position 37 (t(6)A37) in tRNAs that read codons beginning with adenine.</text>
</comment>
<evidence type="ECO:0000256" key="14">
    <source>
        <dbReference type="PIRSR" id="PIRSR004930-1"/>
    </source>
</evidence>
<reference evidence="16 17" key="1">
    <citation type="submission" date="2016-02" db="EMBL/GenBank/DDBJ databases">
        <authorList>
            <person name="Wen L."/>
            <person name="He K."/>
            <person name="Yang H."/>
        </authorList>
    </citation>
    <scope>NUCLEOTIDE SEQUENCE [LARGE SCALE GENOMIC DNA]</scope>
    <source>
        <strain evidence="16 17">CV41</strain>
    </source>
</reference>
<comment type="subcellular location">
    <subcellularLocation>
        <location evidence="1 13">Cytoplasm</location>
    </subcellularLocation>
</comment>
<evidence type="ECO:0000256" key="1">
    <source>
        <dbReference type="ARBA" id="ARBA00004496"/>
    </source>
</evidence>
<dbReference type="GO" id="GO:0006450">
    <property type="term" value="P:regulation of translational fidelity"/>
    <property type="evidence" value="ECO:0007669"/>
    <property type="project" value="TreeGrafter"/>
</dbReference>
<dbReference type="InterPro" id="IPR038385">
    <property type="entry name" value="Sua5/YwlC_C"/>
</dbReference>
<evidence type="ECO:0000256" key="13">
    <source>
        <dbReference type="PIRNR" id="PIRNR004930"/>
    </source>
</evidence>
<comment type="caution">
    <text evidence="16">The sequence shown here is derived from an EMBL/GenBank/DDBJ whole genome shotgun (WGS) entry which is preliminary data.</text>
</comment>
<keyword evidence="6 13" id="KW-0808">Transferase</keyword>
<dbReference type="PROSITE" id="PS51163">
    <property type="entry name" value="YRDC"/>
    <property type="match status" value="1"/>
</dbReference>
<keyword evidence="8 13" id="KW-0548">Nucleotidyltransferase</keyword>
<dbReference type="InterPro" id="IPR017945">
    <property type="entry name" value="DHBP_synth_RibB-like_a/b_dom"/>
</dbReference>
<gene>
    <name evidence="16" type="ORF">AXK12_02940</name>
</gene>
<feature type="binding site" evidence="14">
    <location>
        <position position="244"/>
    </location>
    <ligand>
        <name>ATP</name>
        <dbReference type="ChEBI" id="CHEBI:30616"/>
    </ligand>
</feature>